<dbReference type="OrthoDB" id="4903907at2759"/>
<evidence type="ECO:0000313" key="2">
    <source>
        <dbReference type="EMBL" id="PFH62245.1"/>
    </source>
</evidence>
<feature type="signal peptide" evidence="1">
    <location>
        <begin position="1"/>
        <end position="17"/>
    </location>
</feature>
<sequence>MRPGLFLAALLPMVTQASPATSGLKLRVGPLQGEATDGTYEGSSADRSTKWSHLGVDQPQRRQVDETASGNFYFCVGDHVDGDDAHKAIEGFIRECDTGRHFKTMLAHAHGTAIAYGCSLKGGHTCATGPYNASAFLRGLKGACGAEKSGFFSLPNEKLFYGLAQIGSIVC</sequence>
<keyword evidence="3" id="KW-1185">Reference proteome</keyword>
<evidence type="ECO:0008006" key="4">
    <source>
        <dbReference type="Google" id="ProtNLM"/>
    </source>
</evidence>
<dbReference type="Proteomes" id="UP000037136">
    <property type="component" value="Unassembled WGS sequence"/>
</dbReference>
<evidence type="ECO:0000313" key="3">
    <source>
        <dbReference type="Proteomes" id="UP000037136"/>
    </source>
</evidence>
<dbReference type="STRING" id="268505.A0A2A9PL72"/>
<name>A0A2A9PL72_OPHUN</name>
<accession>A0A2A9PL72</accession>
<reference evidence="2 3" key="1">
    <citation type="journal article" date="2015" name="BMC Genomics">
        <title>Gene expression during zombie ant biting behavior reflects the complexity underlying fungal parasitic behavioral manipulation.</title>
        <authorList>
            <person name="de Bekker C."/>
            <person name="Ohm R.A."/>
            <person name="Loreto R.G."/>
            <person name="Sebastian A."/>
            <person name="Albert I."/>
            <person name="Merrow M."/>
            <person name="Brachmann A."/>
            <person name="Hughes D.P."/>
        </authorList>
    </citation>
    <scope>NUCLEOTIDE SEQUENCE [LARGE SCALE GENOMIC DNA]</scope>
    <source>
        <strain evidence="2 3">SC16a</strain>
    </source>
</reference>
<comment type="caution">
    <text evidence="2">The sequence shown here is derived from an EMBL/GenBank/DDBJ whole genome shotgun (WGS) entry which is preliminary data.</text>
</comment>
<organism evidence="2 3">
    <name type="scientific">Ophiocordyceps unilateralis</name>
    <name type="common">Zombie-ant fungus</name>
    <name type="synonym">Torrubia unilateralis</name>
    <dbReference type="NCBI Taxonomy" id="268505"/>
    <lineage>
        <taxon>Eukaryota</taxon>
        <taxon>Fungi</taxon>
        <taxon>Dikarya</taxon>
        <taxon>Ascomycota</taxon>
        <taxon>Pezizomycotina</taxon>
        <taxon>Sordariomycetes</taxon>
        <taxon>Hypocreomycetidae</taxon>
        <taxon>Hypocreales</taxon>
        <taxon>Ophiocordycipitaceae</taxon>
        <taxon>Ophiocordyceps</taxon>
    </lineage>
</organism>
<reference evidence="2 3" key="2">
    <citation type="journal article" date="2017" name="Sci. Rep.">
        <title>Ant-infecting Ophiocordyceps genomes reveal a high diversity of potential behavioral manipulation genes and a possible major role for enterotoxins.</title>
        <authorList>
            <person name="de Bekker C."/>
            <person name="Ohm R.A."/>
            <person name="Evans H.C."/>
            <person name="Brachmann A."/>
            <person name="Hughes D.P."/>
        </authorList>
    </citation>
    <scope>NUCLEOTIDE SEQUENCE [LARGE SCALE GENOMIC DNA]</scope>
    <source>
        <strain evidence="2 3">SC16a</strain>
    </source>
</reference>
<gene>
    <name evidence="2" type="ORF">XA68_14376</name>
</gene>
<proteinExistence type="predicted"/>
<evidence type="ECO:0000256" key="1">
    <source>
        <dbReference type="SAM" id="SignalP"/>
    </source>
</evidence>
<dbReference type="AlphaFoldDB" id="A0A2A9PL72"/>
<feature type="chain" id="PRO_5012043986" description="Ecp2 effector protein domain-containing protein" evidence="1">
    <location>
        <begin position="18"/>
        <end position="171"/>
    </location>
</feature>
<dbReference type="EMBL" id="LAZP02000035">
    <property type="protein sequence ID" value="PFH62245.1"/>
    <property type="molecule type" value="Genomic_DNA"/>
</dbReference>
<protein>
    <recommendedName>
        <fullName evidence="4">Ecp2 effector protein domain-containing protein</fullName>
    </recommendedName>
</protein>
<keyword evidence="1" id="KW-0732">Signal</keyword>